<dbReference type="Proteomes" id="UP000430670">
    <property type="component" value="Unassembled WGS sequence"/>
</dbReference>
<dbReference type="InterPro" id="IPR011010">
    <property type="entry name" value="DNA_brk_join_enz"/>
</dbReference>
<comment type="caution">
    <text evidence="9">The sequence shown here is derived from an EMBL/GenBank/DDBJ whole genome shotgun (WGS) entry which is preliminary data.</text>
</comment>
<keyword evidence="10" id="KW-1185">Reference proteome</keyword>
<dbReference type="GO" id="GO:0006310">
    <property type="term" value="P:DNA recombination"/>
    <property type="evidence" value="ECO:0007669"/>
    <property type="project" value="UniProtKB-KW"/>
</dbReference>
<comment type="function">
    <text evidence="1">Site-specific tyrosine recombinase, which acts by catalyzing the cutting and rejoining of the recombining DNA molecules.</text>
</comment>
<dbReference type="PROSITE" id="PS51900">
    <property type="entry name" value="CB"/>
    <property type="match status" value="1"/>
</dbReference>
<keyword evidence="4 6" id="KW-0238">DNA-binding</keyword>
<dbReference type="EMBL" id="WNKU01000018">
    <property type="protein sequence ID" value="MTV50062.1"/>
    <property type="molecule type" value="Genomic_DNA"/>
</dbReference>
<dbReference type="PANTHER" id="PTHR30349">
    <property type="entry name" value="PHAGE INTEGRASE-RELATED"/>
    <property type="match status" value="1"/>
</dbReference>
<feature type="domain" description="Tyr recombinase" evidence="7">
    <location>
        <begin position="178"/>
        <end position="384"/>
    </location>
</feature>
<dbReference type="InterPro" id="IPR013762">
    <property type="entry name" value="Integrase-like_cat_sf"/>
</dbReference>
<dbReference type="InterPro" id="IPR044068">
    <property type="entry name" value="CB"/>
</dbReference>
<name>A0A6I3SND5_HELMO</name>
<keyword evidence="5" id="KW-0233">DNA recombination</keyword>
<evidence type="ECO:0000256" key="4">
    <source>
        <dbReference type="ARBA" id="ARBA00023125"/>
    </source>
</evidence>
<evidence type="ECO:0000256" key="6">
    <source>
        <dbReference type="PROSITE-ProRule" id="PRU01248"/>
    </source>
</evidence>
<dbReference type="RefSeq" id="WP_155477151.1">
    <property type="nucleotide sequence ID" value="NZ_WNKU01000018.1"/>
</dbReference>
<reference evidence="9 10" key="1">
    <citation type="submission" date="2019-11" db="EMBL/GenBank/DDBJ databases">
        <title>Whole-genome sequence of a the green, strictly anaerobic photosynthetic bacterium Heliobacillus mobilis DSM 6151.</title>
        <authorList>
            <person name="Kyndt J.A."/>
            <person name="Meyer T.E."/>
        </authorList>
    </citation>
    <scope>NUCLEOTIDE SEQUENCE [LARGE SCALE GENOMIC DNA]</scope>
    <source>
        <strain evidence="9 10">DSM 6151</strain>
    </source>
</reference>
<dbReference type="Gene3D" id="1.10.443.10">
    <property type="entry name" value="Intergrase catalytic core"/>
    <property type="match status" value="1"/>
</dbReference>
<dbReference type="GO" id="GO:0003677">
    <property type="term" value="F:DNA binding"/>
    <property type="evidence" value="ECO:0007669"/>
    <property type="project" value="UniProtKB-UniRule"/>
</dbReference>
<comment type="similarity">
    <text evidence="2">Belongs to the 'phage' integrase family.</text>
</comment>
<organism evidence="9 10">
    <name type="scientific">Heliobacterium mobile</name>
    <name type="common">Heliobacillus mobilis</name>
    <dbReference type="NCBI Taxonomy" id="28064"/>
    <lineage>
        <taxon>Bacteria</taxon>
        <taxon>Bacillati</taxon>
        <taxon>Bacillota</taxon>
        <taxon>Clostridia</taxon>
        <taxon>Eubacteriales</taxon>
        <taxon>Heliobacteriaceae</taxon>
        <taxon>Heliobacterium</taxon>
    </lineage>
</organism>
<evidence type="ECO:0000313" key="10">
    <source>
        <dbReference type="Proteomes" id="UP000430670"/>
    </source>
</evidence>
<protein>
    <submittedName>
        <fullName evidence="9">Tyrosine-type recombinase/integrase</fullName>
    </submittedName>
</protein>
<keyword evidence="3" id="KW-0229">DNA integration</keyword>
<evidence type="ECO:0000259" key="7">
    <source>
        <dbReference type="PROSITE" id="PS51898"/>
    </source>
</evidence>
<dbReference type="InterPro" id="IPR050090">
    <property type="entry name" value="Tyrosine_recombinase_XerCD"/>
</dbReference>
<dbReference type="InterPro" id="IPR004107">
    <property type="entry name" value="Integrase_SAM-like_N"/>
</dbReference>
<dbReference type="Pfam" id="PF00589">
    <property type="entry name" value="Phage_integrase"/>
    <property type="match status" value="1"/>
</dbReference>
<evidence type="ECO:0000313" key="9">
    <source>
        <dbReference type="EMBL" id="MTV50062.1"/>
    </source>
</evidence>
<dbReference type="OrthoDB" id="111144at2"/>
<evidence type="ECO:0000259" key="8">
    <source>
        <dbReference type="PROSITE" id="PS51900"/>
    </source>
</evidence>
<dbReference type="InterPro" id="IPR002104">
    <property type="entry name" value="Integrase_catalytic"/>
</dbReference>
<dbReference type="PANTHER" id="PTHR30349:SF91">
    <property type="entry name" value="INTA PROTEIN"/>
    <property type="match status" value="1"/>
</dbReference>
<sequence length="406" mass="46599">MTKRTNGEGNVYQRKDGRWEARFFHTDPATGNKKRYNYLGKSHEEAYNKMMAAKAQIITGNFVEPTRMTVKEWMTYWLAECIEPNVKPTTYSQYETMTRVHIIPTLGSLALQKIQTSDIQLMYNAKLKPRADNGRSLAPRTIRHIHNVISGAFEQAIKEGKLLKNPADAVKLPKKVKPEIRPLKLDEVRQFLKSIEDHRLYAAFLLELRLGLRRGELLGLRWQDIDFERRILYIRQTLQRVQKPDDNGNRTQLVFQTPKTQRSKRPLPIPADLMIDLHKHKLSVEQDKKIAGGKYLNYDLVFCSNDGRPLDPTSFTRMFEKLLDKAGLPKTTFHSLRHTAGLFILDATKSMKVVQEVLGHTTIQTTVDIYLDHIGVDEMAKALAQMNGVLLTKKSSCETLEKPVSS</sequence>
<dbReference type="PROSITE" id="PS51898">
    <property type="entry name" value="TYR_RECOMBINASE"/>
    <property type="match status" value="1"/>
</dbReference>
<evidence type="ECO:0000256" key="5">
    <source>
        <dbReference type="ARBA" id="ARBA00023172"/>
    </source>
</evidence>
<feature type="domain" description="Core-binding (CB)" evidence="8">
    <location>
        <begin position="68"/>
        <end position="157"/>
    </location>
</feature>
<accession>A0A6I3SND5</accession>
<dbReference type="CDD" id="cd01189">
    <property type="entry name" value="INT_ICEBs1_C_like"/>
    <property type="match status" value="1"/>
</dbReference>
<evidence type="ECO:0000256" key="2">
    <source>
        <dbReference type="ARBA" id="ARBA00008857"/>
    </source>
</evidence>
<dbReference type="SUPFAM" id="SSF56349">
    <property type="entry name" value="DNA breaking-rejoining enzymes"/>
    <property type="match status" value="1"/>
</dbReference>
<dbReference type="InterPro" id="IPR010998">
    <property type="entry name" value="Integrase_recombinase_N"/>
</dbReference>
<dbReference type="AlphaFoldDB" id="A0A6I3SND5"/>
<dbReference type="Gene3D" id="1.10.150.130">
    <property type="match status" value="1"/>
</dbReference>
<dbReference type="Pfam" id="PF14659">
    <property type="entry name" value="Phage_int_SAM_3"/>
    <property type="match status" value="1"/>
</dbReference>
<evidence type="ECO:0000256" key="1">
    <source>
        <dbReference type="ARBA" id="ARBA00003283"/>
    </source>
</evidence>
<proteinExistence type="inferred from homology"/>
<evidence type="ECO:0000256" key="3">
    <source>
        <dbReference type="ARBA" id="ARBA00022908"/>
    </source>
</evidence>
<dbReference type="GO" id="GO:0015074">
    <property type="term" value="P:DNA integration"/>
    <property type="evidence" value="ECO:0007669"/>
    <property type="project" value="UniProtKB-KW"/>
</dbReference>
<gene>
    <name evidence="9" type="ORF">GJ688_13885</name>
</gene>